<proteinExistence type="predicted"/>
<dbReference type="InterPro" id="IPR001041">
    <property type="entry name" value="2Fe-2S_ferredoxin-type"/>
</dbReference>
<dbReference type="SUPFAM" id="SSF54292">
    <property type="entry name" value="2Fe-2S ferredoxin-like"/>
    <property type="match status" value="1"/>
</dbReference>
<dbReference type="GO" id="GO:0051537">
    <property type="term" value="F:2 iron, 2 sulfur cluster binding"/>
    <property type="evidence" value="ECO:0007669"/>
    <property type="project" value="InterPro"/>
</dbReference>
<dbReference type="PROSITE" id="PS00197">
    <property type="entry name" value="2FE2S_FER_1"/>
    <property type="match status" value="1"/>
</dbReference>
<evidence type="ECO:0000313" key="4">
    <source>
        <dbReference type="Proteomes" id="UP000469949"/>
    </source>
</evidence>
<dbReference type="InterPro" id="IPR052353">
    <property type="entry name" value="Benzoxazolinone_Detox_Enz"/>
</dbReference>
<dbReference type="SUPFAM" id="SSF52343">
    <property type="entry name" value="Ferredoxin reductase-like, C-terminal NADP-linked domain"/>
    <property type="match status" value="1"/>
</dbReference>
<name>A0A833IZM8_9HYPH</name>
<dbReference type="InterPro" id="IPR012675">
    <property type="entry name" value="Beta-grasp_dom_sf"/>
</dbReference>
<dbReference type="PROSITE" id="PS51384">
    <property type="entry name" value="FAD_FR"/>
    <property type="match status" value="1"/>
</dbReference>
<dbReference type="InterPro" id="IPR036010">
    <property type="entry name" value="2Fe-2S_ferredoxin-like_sf"/>
</dbReference>
<dbReference type="Gene3D" id="3.40.50.80">
    <property type="entry name" value="Nucleotide-binding domain of ferredoxin-NADP reductase (FNR) module"/>
    <property type="match status" value="1"/>
</dbReference>
<protein>
    <submittedName>
        <fullName evidence="3">Flavodoxin reductases (Ferredoxin-NADPH reductases) family 1</fullName>
        <ecNumber evidence="3">1.14.13.-</ecNumber>
    </submittedName>
</protein>
<dbReference type="InterPro" id="IPR017938">
    <property type="entry name" value="Riboflavin_synthase-like_b-brl"/>
</dbReference>
<dbReference type="CDD" id="cd06185">
    <property type="entry name" value="PDR_like"/>
    <property type="match status" value="1"/>
</dbReference>
<reference evidence="3 4" key="1">
    <citation type="submission" date="2019-10" db="EMBL/GenBank/DDBJ databases">
        <title>Draft Genome Sequence of the Caffeine Degrading Methylotroph Methylorubrum populi PINKEL.</title>
        <authorList>
            <person name="Dawson S.C."/>
            <person name="Zhang X."/>
            <person name="Wright M.E."/>
            <person name="Sharma G."/>
            <person name="Langner J.T."/>
            <person name="Ditty J.L."/>
            <person name="Subuyuj G.A."/>
        </authorList>
    </citation>
    <scope>NUCLEOTIDE SEQUENCE [LARGE SCALE GENOMIC DNA]</scope>
    <source>
        <strain evidence="3 4">Pinkel</strain>
    </source>
</reference>
<dbReference type="Gene3D" id="2.40.30.10">
    <property type="entry name" value="Translation factors"/>
    <property type="match status" value="1"/>
</dbReference>
<evidence type="ECO:0000259" key="2">
    <source>
        <dbReference type="PROSITE" id="PS51384"/>
    </source>
</evidence>
<dbReference type="Gene3D" id="3.10.20.30">
    <property type="match status" value="1"/>
</dbReference>
<dbReference type="InterPro" id="IPR039261">
    <property type="entry name" value="FNR_nucleotide-bd"/>
</dbReference>
<dbReference type="RefSeq" id="WP_152279194.1">
    <property type="nucleotide sequence ID" value="NZ_WEKV01000025.1"/>
</dbReference>
<dbReference type="AlphaFoldDB" id="A0A833IZM8"/>
<comment type="caution">
    <text evidence="3">The sequence shown here is derived from an EMBL/GenBank/DDBJ whole genome shotgun (WGS) entry which is preliminary data.</text>
</comment>
<dbReference type="EMBL" id="WEKV01000025">
    <property type="protein sequence ID" value="KAB7781910.1"/>
    <property type="molecule type" value="Genomic_DNA"/>
</dbReference>
<dbReference type="Proteomes" id="UP000469949">
    <property type="component" value="Unassembled WGS sequence"/>
</dbReference>
<dbReference type="EC" id="1.14.13.-" evidence="3"/>
<gene>
    <name evidence="3" type="ORF">F8B43_5659</name>
</gene>
<feature type="domain" description="FAD-binding FR-type" evidence="2">
    <location>
        <begin position="1"/>
        <end position="101"/>
    </location>
</feature>
<keyword evidence="3" id="KW-0560">Oxidoreductase</keyword>
<dbReference type="PANTHER" id="PTHR30212">
    <property type="entry name" value="PROTEIN YIIM"/>
    <property type="match status" value="1"/>
</dbReference>
<organism evidence="3 4">
    <name type="scientific">Methylorubrum populi</name>
    <dbReference type="NCBI Taxonomy" id="223967"/>
    <lineage>
        <taxon>Bacteria</taxon>
        <taxon>Pseudomonadati</taxon>
        <taxon>Pseudomonadota</taxon>
        <taxon>Alphaproteobacteria</taxon>
        <taxon>Hyphomicrobiales</taxon>
        <taxon>Methylobacteriaceae</taxon>
        <taxon>Methylorubrum</taxon>
    </lineage>
</organism>
<sequence>MSQQFKVARIWDETSEIRCFELVPEDGHTLHAPEPGAHIDVHIADKLIRQYSLWNGPEDTRSYFIGVKKEAESRGGSAGMHGLAAGNLLTIGSPKNNFPMDADARKSILIAGGIGITPLLSMARYLAAEGRSYELHLFARSETHAPFKDLLGSLGNASFHLGLQAEARDALVDEILAGGKAEGAHVYTCGPKPFMNLIVTTAERQGWNPDRVHLEYFSADLPEASADDTAIEVVLAKSGRAIVVAPDQTITDALIAEGVDILTSCEQGVCGTCLTTVLEGEPDHRDVYLNPAERKANKTMLPCVSRCRGKRLVLDL</sequence>
<dbReference type="InterPro" id="IPR006058">
    <property type="entry name" value="2Fe2S_fd_BS"/>
</dbReference>
<dbReference type="Pfam" id="PF00111">
    <property type="entry name" value="Fer2"/>
    <property type="match status" value="1"/>
</dbReference>
<dbReference type="PANTHER" id="PTHR30212:SF2">
    <property type="entry name" value="PROTEIN YIIM"/>
    <property type="match status" value="1"/>
</dbReference>
<dbReference type="SUPFAM" id="SSF63380">
    <property type="entry name" value="Riboflavin synthase domain-like"/>
    <property type="match status" value="1"/>
</dbReference>
<evidence type="ECO:0000313" key="3">
    <source>
        <dbReference type="EMBL" id="KAB7781910.1"/>
    </source>
</evidence>
<feature type="domain" description="2Fe-2S ferredoxin-type" evidence="1">
    <location>
        <begin position="229"/>
        <end position="316"/>
    </location>
</feature>
<evidence type="ECO:0000259" key="1">
    <source>
        <dbReference type="PROSITE" id="PS51085"/>
    </source>
</evidence>
<dbReference type="PROSITE" id="PS51085">
    <property type="entry name" value="2FE2S_FER_2"/>
    <property type="match status" value="1"/>
</dbReference>
<accession>A0A833IZM8</accession>
<dbReference type="GO" id="GO:0016491">
    <property type="term" value="F:oxidoreductase activity"/>
    <property type="evidence" value="ECO:0007669"/>
    <property type="project" value="UniProtKB-KW"/>
</dbReference>
<dbReference type="PRINTS" id="PR00409">
    <property type="entry name" value="PHDIOXRDTASE"/>
</dbReference>
<dbReference type="CDD" id="cd00207">
    <property type="entry name" value="fer2"/>
    <property type="match status" value="1"/>
</dbReference>
<dbReference type="InterPro" id="IPR017927">
    <property type="entry name" value="FAD-bd_FR_type"/>
</dbReference>